<dbReference type="Proteomes" id="UP001519345">
    <property type="component" value="Unassembled WGS sequence"/>
</dbReference>
<evidence type="ECO:0000259" key="2">
    <source>
        <dbReference type="PROSITE" id="PS50110"/>
    </source>
</evidence>
<evidence type="ECO:0000313" key="3">
    <source>
        <dbReference type="EMBL" id="MBP1967959.1"/>
    </source>
</evidence>
<dbReference type="EMBL" id="JAGGKX010000001">
    <property type="protein sequence ID" value="MBP1967959.1"/>
    <property type="molecule type" value="Genomic_DNA"/>
</dbReference>
<evidence type="ECO:0000313" key="4">
    <source>
        <dbReference type="Proteomes" id="UP001519345"/>
    </source>
</evidence>
<keyword evidence="4" id="KW-1185">Reference proteome</keyword>
<protein>
    <submittedName>
        <fullName evidence="3">Two-component system chemotaxis response regulator CheY</fullName>
    </submittedName>
</protein>
<proteinExistence type="predicted"/>
<dbReference type="PANTHER" id="PTHR43228">
    <property type="entry name" value="TWO-COMPONENT RESPONSE REGULATOR"/>
    <property type="match status" value="1"/>
</dbReference>
<feature type="modified residue" description="4-aspartylphosphate" evidence="1">
    <location>
        <position position="53"/>
    </location>
</feature>
<dbReference type="Gene3D" id="3.40.50.2300">
    <property type="match status" value="1"/>
</dbReference>
<dbReference type="InterPro" id="IPR011006">
    <property type="entry name" value="CheY-like_superfamily"/>
</dbReference>
<evidence type="ECO:0000256" key="1">
    <source>
        <dbReference type="PROSITE-ProRule" id="PRU00169"/>
    </source>
</evidence>
<dbReference type="PROSITE" id="PS50110">
    <property type="entry name" value="RESPONSE_REGULATORY"/>
    <property type="match status" value="1"/>
</dbReference>
<organism evidence="3 4">
    <name type="scientific">Virgibacillus natechei</name>
    <dbReference type="NCBI Taxonomy" id="1216297"/>
    <lineage>
        <taxon>Bacteria</taxon>
        <taxon>Bacillati</taxon>
        <taxon>Bacillota</taxon>
        <taxon>Bacilli</taxon>
        <taxon>Bacillales</taxon>
        <taxon>Bacillaceae</taxon>
        <taxon>Virgibacillus</taxon>
    </lineage>
</organism>
<dbReference type="InterPro" id="IPR052048">
    <property type="entry name" value="ST_Response_Regulator"/>
</dbReference>
<dbReference type="Pfam" id="PF00072">
    <property type="entry name" value="Response_reg"/>
    <property type="match status" value="1"/>
</dbReference>
<sequence length="128" mass="14320">MAKILVVDDTKFMRVTLSNLLTKNHHEIIGNAKDGEDAISQYKNLKPDLVMMDITMPVMNGIEAIKEIMKIDGRANVIVCSAMGQQKVVVEAIESGARDFIVKPFDENRVLDTVSRVLNEYIENPIDS</sequence>
<dbReference type="SMART" id="SM00448">
    <property type="entry name" value="REC"/>
    <property type="match status" value="1"/>
</dbReference>
<dbReference type="RefSeq" id="WP_209461208.1">
    <property type="nucleotide sequence ID" value="NZ_CP110224.1"/>
</dbReference>
<dbReference type="InterPro" id="IPR001789">
    <property type="entry name" value="Sig_transdc_resp-reg_receiver"/>
</dbReference>
<accession>A0ABS4ID30</accession>
<feature type="domain" description="Response regulatory" evidence="2">
    <location>
        <begin position="3"/>
        <end position="118"/>
    </location>
</feature>
<reference evidence="3 4" key="1">
    <citation type="submission" date="2021-03" db="EMBL/GenBank/DDBJ databases">
        <title>Genomic Encyclopedia of Type Strains, Phase IV (KMG-IV): sequencing the most valuable type-strain genomes for metagenomic binning, comparative biology and taxonomic classification.</title>
        <authorList>
            <person name="Goeker M."/>
        </authorList>
    </citation>
    <scope>NUCLEOTIDE SEQUENCE [LARGE SCALE GENOMIC DNA]</scope>
    <source>
        <strain evidence="3 4">DSM 25609</strain>
    </source>
</reference>
<comment type="caution">
    <text evidence="3">The sequence shown here is derived from an EMBL/GenBank/DDBJ whole genome shotgun (WGS) entry which is preliminary data.</text>
</comment>
<gene>
    <name evidence="3" type="ORF">J2Z83_000051</name>
</gene>
<dbReference type="PANTHER" id="PTHR43228:SF1">
    <property type="entry name" value="TWO-COMPONENT RESPONSE REGULATOR ARR22"/>
    <property type="match status" value="1"/>
</dbReference>
<dbReference type="SUPFAM" id="SSF52172">
    <property type="entry name" value="CheY-like"/>
    <property type="match status" value="1"/>
</dbReference>
<keyword evidence="1" id="KW-0597">Phosphoprotein</keyword>
<name>A0ABS4ID30_9BACI</name>